<reference evidence="7" key="1">
    <citation type="journal article" date="2020" name="Fungal Divers.">
        <title>Resolving the Mortierellaceae phylogeny through synthesis of multi-gene phylogenetics and phylogenomics.</title>
        <authorList>
            <person name="Vandepol N."/>
            <person name="Liber J."/>
            <person name="Desiro A."/>
            <person name="Na H."/>
            <person name="Kennedy M."/>
            <person name="Barry K."/>
            <person name="Grigoriev I.V."/>
            <person name="Miller A.N."/>
            <person name="O'Donnell K."/>
            <person name="Stajich J.E."/>
            <person name="Bonito G."/>
        </authorList>
    </citation>
    <scope>NUCLEOTIDE SEQUENCE</scope>
    <source>
        <strain evidence="7">KOD1015</strain>
    </source>
</reference>
<dbReference type="PANTHER" id="PTHR46754">
    <property type="entry name" value="MKI67 FHA DOMAIN-INTERACTING NUCLEOLAR PHOSPHOPROTEIN"/>
    <property type="match status" value="1"/>
</dbReference>
<organism evidence="7 8">
    <name type="scientific">Lunasporangiospora selenospora</name>
    <dbReference type="NCBI Taxonomy" id="979761"/>
    <lineage>
        <taxon>Eukaryota</taxon>
        <taxon>Fungi</taxon>
        <taxon>Fungi incertae sedis</taxon>
        <taxon>Mucoromycota</taxon>
        <taxon>Mortierellomycotina</taxon>
        <taxon>Mortierellomycetes</taxon>
        <taxon>Mortierellales</taxon>
        <taxon>Mortierellaceae</taxon>
        <taxon>Lunasporangiospora</taxon>
    </lineage>
</organism>
<dbReference type="GO" id="GO:0005730">
    <property type="term" value="C:nucleolus"/>
    <property type="evidence" value="ECO:0007669"/>
    <property type="project" value="UniProtKB-SubCell"/>
</dbReference>
<evidence type="ECO:0000256" key="4">
    <source>
        <dbReference type="PROSITE-ProRule" id="PRU00176"/>
    </source>
</evidence>
<keyword evidence="2 4" id="KW-0694">RNA-binding</keyword>
<dbReference type="InterPro" id="IPR000504">
    <property type="entry name" value="RRM_dom"/>
</dbReference>
<comment type="subcellular location">
    <subcellularLocation>
        <location evidence="1">Nucleus</location>
        <location evidence="1">Nucleolus</location>
    </subcellularLocation>
</comment>
<dbReference type="GO" id="GO:0003723">
    <property type="term" value="F:RNA binding"/>
    <property type="evidence" value="ECO:0007669"/>
    <property type="project" value="UniProtKB-UniRule"/>
</dbReference>
<name>A0A9P6G1C1_9FUNG</name>
<gene>
    <name evidence="7" type="primary">MKI67IP</name>
    <name evidence="7" type="ORF">BGW38_003157</name>
</gene>
<evidence type="ECO:0000256" key="2">
    <source>
        <dbReference type="ARBA" id="ARBA00022884"/>
    </source>
</evidence>
<dbReference type="InterPro" id="IPR012677">
    <property type="entry name" value="Nucleotide-bd_a/b_plait_sf"/>
</dbReference>
<dbReference type="PROSITE" id="PS50102">
    <property type="entry name" value="RRM"/>
    <property type="match status" value="1"/>
</dbReference>
<dbReference type="SUPFAM" id="SSF54928">
    <property type="entry name" value="RNA-binding domain, RBD"/>
    <property type="match status" value="1"/>
</dbReference>
<feature type="compositionally biased region" description="Acidic residues" evidence="5">
    <location>
        <begin position="62"/>
        <end position="91"/>
    </location>
</feature>
<evidence type="ECO:0000313" key="7">
    <source>
        <dbReference type="EMBL" id="KAF9585259.1"/>
    </source>
</evidence>
<evidence type="ECO:0000313" key="8">
    <source>
        <dbReference type="Proteomes" id="UP000780801"/>
    </source>
</evidence>
<dbReference type="Proteomes" id="UP000780801">
    <property type="component" value="Unassembled WGS sequence"/>
</dbReference>
<feature type="compositionally biased region" description="Low complexity" evidence="5">
    <location>
        <begin position="34"/>
        <end position="44"/>
    </location>
</feature>
<dbReference type="CDD" id="cd12307">
    <property type="entry name" value="RRM_NIFK_like"/>
    <property type="match status" value="1"/>
</dbReference>
<dbReference type="AlphaFoldDB" id="A0A9P6G1C1"/>
<keyword evidence="3" id="KW-0539">Nucleus</keyword>
<keyword evidence="8" id="KW-1185">Reference proteome</keyword>
<evidence type="ECO:0000259" key="6">
    <source>
        <dbReference type="PROSITE" id="PS50102"/>
    </source>
</evidence>
<dbReference type="EMBL" id="JAABOA010000218">
    <property type="protein sequence ID" value="KAF9585259.1"/>
    <property type="molecule type" value="Genomic_DNA"/>
</dbReference>
<dbReference type="SMART" id="SM00360">
    <property type="entry name" value="RRM"/>
    <property type="match status" value="1"/>
</dbReference>
<evidence type="ECO:0000256" key="5">
    <source>
        <dbReference type="SAM" id="MobiDB-lite"/>
    </source>
</evidence>
<evidence type="ECO:0000256" key="1">
    <source>
        <dbReference type="ARBA" id="ARBA00004604"/>
    </source>
</evidence>
<sequence length="319" mass="36112">MVSLAASAPQRQSLRRKAAAPNTKVNETSKKAAPKSTPAKSAVSVNKPASGKSNTKKRSNDDESEEEEEEEEVIELEEEEEEENQEDDSPLMDDSALLKGIDSSAEEDSSDDENEDDKAAMREDTFASMNDEISLDPKSAATVRKRMDALKPTKDQEVTGVVYLGRIPHGFYEEQMKAYFSQFGKVSRLRLSRNKRTGKSKHYAFIEFASQDVAQIVADTMNNYLLFGHLLKCKVLQPEQVHPTLFLGANRKFNVIPFLKIEKERHNAEKSPKQLKSLKRKLLQRESVKRTKLADLGIDYDFPGYKAQEPEKPKHSRFE</sequence>
<proteinExistence type="predicted"/>
<accession>A0A9P6G1C1</accession>
<dbReference type="InterPro" id="IPR035979">
    <property type="entry name" value="RBD_domain_sf"/>
</dbReference>
<feature type="domain" description="RRM" evidence="6">
    <location>
        <begin position="160"/>
        <end position="238"/>
    </location>
</feature>
<comment type="caution">
    <text evidence="7">The sequence shown here is derived from an EMBL/GenBank/DDBJ whole genome shotgun (WGS) entry which is preliminary data.</text>
</comment>
<protein>
    <submittedName>
        <fullName evidence="7">MKI67 FHA domain-interacting nucleolar phosphoprotein</fullName>
    </submittedName>
</protein>
<dbReference type="OrthoDB" id="21467at2759"/>
<evidence type="ECO:0000256" key="3">
    <source>
        <dbReference type="ARBA" id="ARBA00023242"/>
    </source>
</evidence>
<feature type="region of interest" description="Disordered" evidence="5">
    <location>
        <begin position="1"/>
        <end position="95"/>
    </location>
</feature>
<dbReference type="Gene3D" id="3.30.70.330">
    <property type="match status" value="1"/>
</dbReference>
<dbReference type="Pfam" id="PF00076">
    <property type="entry name" value="RRM_1"/>
    <property type="match status" value="1"/>
</dbReference>